<dbReference type="RefSeq" id="WP_021642882.1">
    <property type="nucleotide sequence ID" value="NZ_KE992969.1"/>
</dbReference>
<keyword evidence="3" id="KW-0520">NAD</keyword>
<evidence type="ECO:0000256" key="3">
    <source>
        <dbReference type="ARBA" id="ARBA00023027"/>
    </source>
</evidence>
<evidence type="ECO:0000313" key="6">
    <source>
        <dbReference type="EMBL" id="ERI77203.1"/>
    </source>
</evidence>
<evidence type="ECO:0000256" key="1">
    <source>
        <dbReference type="ARBA" id="ARBA00001911"/>
    </source>
</evidence>
<dbReference type="InterPro" id="IPR044516">
    <property type="entry name" value="UXS-like"/>
</dbReference>
<evidence type="ECO:0000256" key="4">
    <source>
        <dbReference type="ARBA" id="ARBA00023239"/>
    </source>
</evidence>
<dbReference type="AlphaFoldDB" id="A0ABC9TY84"/>
<comment type="caution">
    <text evidence="6">The sequence shown here is derived from an EMBL/GenBank/DDBJ whole genome shotgun (WGS) entry which is preliminary data.</text>
</comment>
<organism evidence="6 7">
    <name type="scientific">[Clostridium] symbiosum ATCC 14940</name>
    <dbReference type="NCBI Taxonomy" id="411472"/>
    <lineage>
        <taxon>Bacteria</taxon>
        <taxon>Bacillati</taxon>
        <taxon>Bacillota</taxon>
        <taxon>Clostridia</taxon>
        <taxon>Lachnospirales</taxon>
        <taxon>Lachnospiraceae</taxon>
        <taxon>Otoolea</taxon>
    </lineage>
</organism>
<feature type="domain" description="NAD-dependent epimerase/dehydratase" evidence="5">
    <location>
        <begin position="31"/>
        <end position="276"/>
    </location>
</feature>
<evidence type="ECO:0000256" key="2">
    <source>
        <dbReference type="ARBA" id="ARBA00022793"/>
    </source>
</evidence>
<dbReference type="PANTHER" id="PTHR43078:SF6">
    <property type="entry name" value="UDP-GLUCURONIC ACID DECARBOXYLASE 1"/>
    <property type="match status" value="1"/>
</dbReference>
<keyword evidence="4" id="KW-0456">Lyase</keyword>
<keyword evidence="2" id="KW-0210">Decarboxylase</keyword>
<dbReference type="InterPro" id="IPR036291">
    <property type="entry name" value="NAD(P)-bd_dom_sf"/>
</dbReference>
<evidence type="ECO:0000259" key="5">
    <source>
        <dbReference type="Pfam" id="PF01370"/>
    </source>
</evidence>
<sequence length="363" mass="41141">MGIIKNKLEKRDMEKFLGISFPFEKLNNKTIFITGASGLIGGSLVKFLLEYGDRNDIKIKIIGLCRNKEKAEAILEGFLHRKNVSMIYQDVLKPINVESPIDYIIHGASNTSSRQFVEYPVETITTALMGTKNVLELARIKNVSGLVYLSSLEVYGISKNQQKALEENEYGTIDPLNVRSSYSEGKRMAECLCISYGKEYGVPVKIARLSQTFGYGADYNDNRVFNEFARCIVENKDIILHTEGETVRNYCYTMDAVVAIIYILLHGKRKNAYNVANKEAEISIINMAKKMIDISKVEINIKVEIGDISIFGYNPTARTVLDTSKIEALGWKPQYSLEEMIENIIDYMQVEYNEKNSSSNEYL</sequence>
<dbReference type="Gene3D" id="3.40.50.720">
    <property type="entry name" value="NAD(P)-binding Rossmann-like Domain"/>
    <property type="match status" value="1"/>
</dbReference>
<accession>A0ABC9TY84</accession>
<evidence type="ECO:0000313" key="7">
    <source>
        <dbReference type="Proteomes" id="UP000016491"/>
    </source>
</evidence>
<protein>
    <submittedName>
        <fullName evidence="6">NAD dependent epimerase/dehydratase family protein</fullName>
    </submittedName>
</protein>
<dbReference type="GO" id="GO:0016831">
    <property type="term" value="F:carboxy-lyase activity"/>
    <property type="evidence" value="ECO:0007669"/>
    <property type="project" value="UniProtKB-KW"/>
</dbReference>
<proteinExistence type="predicted"/>
<dbReference type="Proteomes" id="UP000016491">
    <property type="component" value="Unassembled WGS sequence"/>
</dbReference>
<gene>
    <name evidence="6" type="ORF">CLOSYM_02173</name>
</gene>
<name>A0ABC9TY84_CLOSY</name>
<reference evidence="6 7" key="1">
    <citation type="submission" date="2013-07" db="EMBL/GenBank/DDBJ databases">
        <authorList>
            <person name="Weinstock G."/>
            <person name="Sodergren E."/>
            <person name="Wylie T."/>
            <person name="Fulton L."/>
            <person name="Fulton R."/>
            <person name="Fronick C."/>
            <person name="O'Laughlin M."/>
            <person name="Godfrey J."/>
            <person name="Miner T."/>
            <person name="Herter B."/>
            <person name="Appelbaum E."/>
            <person name="Cordes M."/>
            <person name="Lek S."/>
            <person name="Wollam A."/>
            <person name="Pepin K.H."/>
            <person name="Palsikar V.B."/>
            <person name="Mitreva M."/>
            <person name="Wilson R.K."/>
        </authorList>
    </citation>
    <scope>NUCLEOTIDE SEQUENCE [LARGE SCALE GENOMIC DNA]</scope>
    <source>
        <strain evidence="6 7">ATCC 14940</strain>
    </source>
</reference>
<dbReference type="PANTHER" id="PTHR43078">
    <property type="entry name" value="UDP-GLUCURONIC ACID DECARBOXYLASE-RELATED"/>
    <property type="match status" value="1"/>
</dbReference>
<dbReference type="Pfam" id="PF01370">
    <property type="entry name" value="Epimerase"/>
    <property type="match status" value="1"/>
</dbReference>
<dbReference type="EMBL" id="AWSU01000163">
    <property type="protein sequence ID" value="ERI77203.1"/>
    <property type="molecule type" value="Genomic_DNA"/>
</dbReference>
<dbReference type="InterPro" id="IPR001509">
    <property type="entry name" value="Epimerase_deHydtase"/>
</dbReference>
<comment type="cofactor">
    <cofactor evidence="1">
        <name>NAD(+)</name>
        <dbReference type="ChEBI" id="CHEBI:57540"/>
    </cofactor>
</comment>
<dbReference type="SUPFAM" id="SSF51735">
    <property type="entry name" value="NAD(P)-binding Rossmann-fold domains"/>
    <property type="match status" value="1"/>
</dbReference>